<reference evidence="1 2" key="1">
    <citation type="journal article" date="2010" name="Nature">
        <title>Metabolic streamlining in an open-ocean nitrogen-fixing cyanobacterium.</title>
        <authorList>
            <person name="Tripp H.J."/>
            <person name="Bench S.R."/>
            <person name="Turk K.A."/>
            <person name="Foster R.A."/>
            <person name="Desany B.A."/>
            <person name="Niazi F."/>
            <person name="Affourtit J.P."/>
            <person name="Zehr J.P."/>
        </authorList>
    </citation>
    <scope>NUCLEOTIDE SEQUENCE [LARGE SCALE GENOMIC DNA]</scope>
    <source>
        <strain evidence="2">ALOHA</strain>
    </source>
</reference>
<dbReference type="EMBL" id="CP001842">
    <property type="protein sequence ID" value="ADB95214.1"/>
    <property type="molecule type" value="Genomic_DNA"/>
</dbReference>
<dbReference type="InterPro" id="IPR021256">
    <property type="entry name" value="DUF2808"/>
</dbReference>
<protein>
    <recommendedName>
        <fullName evidence="3">DUF2808 domain-containing protein</fullName>
    </recommendedName>
</protein>
<keyword evidence="2" id="KW-1185">Reference proteome</keyword>
<organism evidence="2">
    <name type="scientific">Atelocyanobacterium thalassa (isolate ALOHA)</name>
    <dbReference type="NCBI Taxonomy" id="1453429"/>
    <lineage>
        <taxon>Bacteria</taxon>
        <taxon>Bacillati</taxon>
        <taxon>Cyanobacteriota</taxon>
        <taxon>Cyanophyceae</taxon>
        <taxon>Oscillatoriophycideae</taxon>
        <taxon>Chroococcales</taxon>
        <taxon>Aphanothecaceae</taxon>
        <taxon>Candidatus Atelocyanobacterium</taxon>
        <taxon>Candidatus Atelocyanobacterium thalassae</taxon>
    </lineage>
</organism>
<name>D3EP14_ATETH</name>
<evidence type="ECO:0000313" key="2">
    <source>
        <dbReference type="Proteomes" id="UP000001405"/>
    </source>
</evidence>
<evidence type="ECO:0000313" key="1">
    <source>
        <dbReference type="EMBL" id="ADB95214.1"/>
    </source>
</evidence>
<sequence>MTGSIFLIGSSLISLNVGDHITLFNKSPRLIESITSLSQVKADNAAYYFTVATPLDAGAPLQKLVLQQIKGVDKIQFDLNQTVAFIGKTISPESNLFISKVKKNLDNNKISIVFEPSIRPGQTFTIIMKPTNNPTVGGNYQFGITVYPEGKHSQGLYIGAGTLNFHHHGNSFP</sequence>
<dbReference type="Pfam" id="PF10989">
    <property type="entry name" value="DUF2808"/>
    <property type="match status" value="1"/>
</dbReference>
<dbReference type="HOGENOM" id="CLU_112932_1_0_3"/>
<dbReference type="STRING" id="1453429.UCYN_04850"/>
<proteinExistence type="predicted"/>
<dbReference type="RefSeq" id="WP_012953879.1">
    <property type="nucleotide sequence ID" value="NC_013771.1"/>
</dbReference>
<dbReference type="AlphaFoldDB" id="D3EP14"/>
<dbReference type="KEGG" id="cyu:UCYN_04850"/>
<dbReference type="Proteomes" id="UP000001405">
    <property type="component" value="Chromosome"/>
</dbReference>
<gene>
    <name evidence="1" type="ordered locus">UCYN_04850</name>
</gene>
<evidence type="ECO:0008006" key="3">
    <source>
        <dbReference type="Google" id="ProtNLM"/>
    </source>
</evidence>
<accession>D3EP14</accession>
<dbReference type="OrthoDB" id="423147at2"/>